<dbReference type="EMBL" id="CM026423">
    <property type="protein sequence ID" value="KAG0583809.1"/>
    <property type="molecule type" value="Genomic_DNA"/>
</dbReference>
<evidence type="ECO:0000313" key="1">
    <source>
        <dbReference type="EMBL" id="KAG0583809.1"/>
    </source>
</evidence>
<dbReference type="Proteomes" id="UP000822688">
    <property type="component" value="Chromosome 3"/>
</dbReference>
<reference evidence="1" key="1">
    <citation type="submission" date="2020-06" db="EMBL/GenBank/DDBJ databases">
        <title>WGS assembly of Ceratodon purpureus strain R40.</title>
        <authorList>
            <person name="Carey S.B."/>
            <person name="Jenkins J."/>
            <person name="Shu S."/>
            <person name="Lovell J.T."/>
            <person name="Sreedasyam A."/>
            <person name="Maumus F."/>
            <person name="Tiley G.P."/>
            <person name="Fernandez-Pozo N."/>
            <person name="Barry K."/>
            <person name="Chen C."/>
            <person name="Wang M."/>
            <person name="Lipzen A."/>
            <person name="Daum C."/>
            <person name="Saski C.A."/>
            <person name="Payton A.C."/>
            <person name="Mcbreen J.C."/>
            <person name="Conrad R.E."/>
            <person name="Kollar L.M."/>
            <person name="Olsson S."/>
            <person name="Huttunen S."/>
            <person name="Landis J.B."/>
            <person name="Wickett N.J."/>
            <person name="Johnson M.G."/>
            <person name="Rensing S.A."/>
            <person name="Grimwood J."/>
            <person name="Schmutz J."/>
            <person name="Mcdaniel S.F."/>
        </authorList>
    </citation>
    <scope>NUCLEOTIDE SEQUENCE</scope>
    <source>
        <strain evidence="1">R40</strain>
    </source>
</reference>
<accession>A0A8T0ILM2</accession>
<gene>
    <name evidence="1" type="ORF">KC19_3G165000</name>
</gene>
<dbReference type="AlphaFoldDB" id="A0A8T0ILM2"/>
<comment type="caution">
    <text evidence="1">The sequence shown here is derived from an EMBL/GenBank/DDBJ whole genome shotgun (WGS) entry which is preliminary data.</text>
</comment>
<sequence>MVEGLGGYREEHSLIVFPSGEEKRRGDVGSTVWRQSVEPSLCFAFISAIASARGELACCVERRSPREGGREVAAWWSSFRCSPASEVMANYIIGCRLRTSRL</sequence>
<evidence type="ECO:0000313" key="2">
    <source>
        <dbReference type="Proteomes" id="UP000822688"/>
    </source>
</evidence>
<organism evidence="1 2">
    <name type="scientific">Ceratodon purpureus</name>
    <name type="common">Fire moss</name>
    <name type="synonym">Dicranum purpureum</name>
    <dbReference type="NCBI Taxonomy" id="3225"/>
    <lineage>
        <taxon>Eukaryota</taxon>
        <taxon>Viridiplantae</taxon>
        <taxon>Streptophyta</taxon>
        <taxon>Embryophyta</taxon>
        <taxon>Bryophyta</taxon>
        <taxon>Bryophytina</taxon>
        <taxon>Bryopsida</taxon>
        <taxon>Dicranidae</taxon>
        <taxon>Pseudoditrichales</taxon>
        <taxon>Ditrichaceae</taxon>
        <taxon>Ceratodon</taxon>
    </lineage>
</organism>
<protein>
    <submittedName>
        <fullName evidence="1">Uncharacterized protein</fullName>
    </submittedName>
</protein>
<proteinExistence type="predicted"/>
<keyword evidence="2" id="KW-1185">Reference proteome</keyword>
<name>A0A8T0ILM2_CERPU</name>